<evidence type="ECO:0000313" key="2">
    <source>
        <dbReference type="Proteomes" id="UP000012138"/>
    </source>
</evidence>
<dbReference type="AlphaFoldDB" id="M6YTC9"/>
<accession>M6YTC9</accession>
<reference evidence="1 2" key="1">
    <citation type="submission" date="2013-01" db="EMBL/GenBank/DDBJ databases">
        <authorList>
            <person name="Harkins D.M."/>
            <person name="Durkin A.S."/>
            <person name="Brinkac L.M."/>
            <person name="Haft D.H."/>
            <person name="Selengut J.D."/>
            <person name="Sanka R."/>
            <person name="DePew J."/>
            <person name="Purushe J."/>
            <person name="Whelen A.C."/>
            <person name="Vinetz J.M."/>
            <person name="Sutton G.G."/>
            <person name="Nierman W.C."/>
            <person name="Fouts D.E."/>
        </authorList>
    </citation>
    <scope>NUCLEOTIDE SEQUENCE [LARGE SCALE GENOMIC DNA]</scope>
    <source>
        <strain evidence="1 2">2001034031</strain>
    </source>
</reference>
<feature type="non-terminal residue" evidence="1">
    <location>
        <position position="32"/>
    </location>
</feature>
<evidence type="ECO:0000313" key="1">
    <source>
        <dbReference type="EMBL" id="EMO89618.1"/>
    </source>
</evidence>
<proteinExistence type="predicted"/>
<dbReference type="EMBL" id="AKXB02000091">
    <property type="protein sequence ID" value="EMO89618.1"/>
    <property type="molecule type" value="Genomic_DNA"/>
</dbReference>
<sequence length="32" mass="3953">MTNEICVYYNKLLYDQKVILPLLEFYKSIIFH</sequence>
<organism evidence="1 2">
    <name type="scientific">Leptospira noguchii str. 2001034031</name>
    <dbReference type="NCBI Taxonomy" id="1193053"/>
    <lineage>
        <taxon>Bacteria</taxon>
        <taxon>Pseudomonadati</taxon>
        <taxon>Spirochaetota</taxon>
        <taxon>Spirochaetia</taxon>
        <taxon>Leptospirales</taxon>
        <taxon>Leptospiraceae</taxon>
        <taxon>Leptospira</taxon>
    </lineage>
</organism>
<dbReference type="Proteomes" id="UP000012138">
    <property type="component" value="Unassembled WGS sequence"/>
</dbReference>
<name>M6YTC9_9LEPT</name>
<comment type="caution">
    <text evidence="1">The sequence shown here is derived from an EMBL/GenBank/DDBJ whole genome shotgun (WGS) entry which is preliminary data.</text>
</comment>
<protein>
    <submittedName>
        <fullName evidence="1">Uncharacterized protein</fullName>
    </submittedName>
</protein>
<gene>
    <name evidence="1" type="ORF">LEP1GSC024_2202</name>
</gene>